<dbReference type="SUPFAM" id="SSF53448">
    <property type="entry name" value="Nucleotide-diphospho-sugar transferases"/>
    <property type="match status" value="1"/>
</dbReference>
<organism evidence="2 3">
    <name type="scientific">Candidatus Blautia faecavium</name>
    <dbReference type="NCBI Taxonomy" id="2838487"/>
    <lineage>
        <taxon>Bacteria</taxon>
        <taxon>Bacillati</taxon>
        <taxon>Bacillota</taxon>
        <taxon>Clostridia</taxon>
        <taxon>Lachnospirales</taxon>
        <taxon>Lachnospiraceae</taxon>
        <taxon>Blautia</taxon>
    </lineage>
</organism>
<name>A0A9D2LU78_9FIRM</name>
<comment type="caution">
    <text evidence="2">The sequence shown here is derived from an EMBL/GenBank/DDBJ whole genome shotgun (WGS) entry which is preliminary data.</text>
</comment>
<dbReference type="AlphaFoldDB" id="A0A9D2LU78"/>
<dbReference type="InterPro" id="IPR029044">
    <property type="entry name" value="Nucleotide-diphossugar_trans"/>
</dbReference>
<dbReference type="CDD" id="cd04182">
    <property type="entry name" value="GT_2_like_f"/>
    <property type="match status" value="1"/>
</dbReference>
<sequence length="199" mass="22128">MKKLALIMLAAGNSRRFGSNKLLYPVEGIPMYQRILDKLVNAEEKLKKEKPDLCVKITVVTQYEKIAEEAEKRGAAVLFNPHPDEGISSSIRIGVMGNRDADACLFTVSDQPWIEEETILALIRLFLSGGKGMACVSFQGKLGNPCIFSSRYFGELSSLTGESGGKAVLRLHRKDAEVLKVRDGRELVDVDQPDRMVWQ</sequence>
<dbReference type="PANTHER" id="PTHR43777:SF1">
    <property type="entry name" value="MOLYBDENUM COFACTOR CYTIDYLYLTRANSFERASE"/>
    <property type="match status" value="1"/>
</dbReference>
<feature type="domain" description="MobA-like NTP transferase" evidence="1">
    <location>
        <begin position="7"/>
        <end position="172"/>
    </location>
</feature>
<evidence type="ECO:0000313" key="2">
    <source>
        <dbReference type="EMBL" id="HJB29344.1"/>
    </source>
</evidence>
<evidence type="ECO:0000259" key="1">
    <source>
        <dbReference type="Pfam" id="PF12804"/>
    </source>
</evidence>
<dbReference type="InterPro" id="IPR025877">
    <property type="entry name" value="MobA-like_NTP_Trfase"/>
</dbReference>
<dbReference type="Gene3D" id="3.90.550.10">
    <property type="entry name" value="Spore Coat Polysaccharide Biosynthesis Protein SpsA, Chain A"/>
    <property type="match status" value="1"/>
</dbReference>
<dbReference type="PANTHER" id="PTHR43777">
    <property type="entry name" value="MOLYBDENUM COFACTOR CYTIDYLYLTRANSFERASE"/>
    <property type="match status" value="1"/>
</dbReference>
<reference evidence="2" key="1">
    <citation type="journal article" date="2021" name="PeerJ">
        <title>Extensive microbial diversity within the chicken gut microbiome revealed by metagenomics and culture.</title>
        <authorList>
            <person name="Gilroy R."/>
            <person name="Ravi A."/>
            <person name="Getino M."/>
            <person name="Pursley I."/>
            <person name="Horton D.L."/>
            <person name="Alikhan N.F."/>
            <person name="Baker D."/>
            <person name="Gharbi K."/>
            <person name="Hall N."/>
            <person name="Watson M."/>
            <person name="Adriaenssens E.M."/>
            <person name="Foster-Nyarko E."/>
            <person name="Jarju S."/>
            <person name="Secka A."/>
            <person name="Antonio M."/>
            <person name="Oren A."/>
            <person name="Chaudhuri R.R."/>
            <person name="La Ragione R."/>
            <person name="Hildebrand F."/>
            <person name="Pallen M.J."/>
        </authorList>
    </citation>
    <scope>NUCLEOTIDE SEQUENCE</scope>
    <source>
        <strain evidence="2">ChiSjej1B19-5720</strain>
    </source>
</reference>
<dbReference type="GO" id="GO:0016779">
    <property type="term" value="F:nucleotidyltransferase activity"/>
    <property type="evidence" value="ECO:0007669"/>
    <property type="project" value="UniProtKB-ARBA"/>
</dbReference>
<dbReference type="Pfam" id="PF12804">
    <property type="entry name" value="NTP_transf_3"/>
    <property type="match status" value="1"/>
</dbReference>
<accession>A0A9D2LU78</accession>
<proteinExistence type="predicted"/>
<dbReference type="Proteomes" id="UP000823842">
    <property type="component" value="Unassembled WGS sequence"/>
</dbReference>
<gene>
    <name evidence="2" type="ORF">IAA06_11200</name>
</gene>
<dbReference type="EMBL" id="DWYZ01000209">
    <property type="protein sequence ID" value="HJB29344.1"/>
    <property type="molecule type" value="Genomic_DNA"/>
</dbReference>
<reference evidence="2" key="2">
    <citation type="submission" date="2021-04" db="EMBL/GenBank/DDBJ databases">
        <authorList>
            <person name="Gilroy R."/>
        </authorList>
    </citation>
    <scope>NUCLEOTIDE SEQUENCE</scope>
    <source>
        <strain evidence="2">ChiSjej1B19-5720</strain>
    </source>
</reference>
<protein>
    <submittedName>
        <fullName evidence="2">Nucleotidyltransferase family protein</fullName>
    </submittedName>
</protein>
<evidence type="ECO:0000313" key="3">
    <source>
        <dbReference type="Proteomes" id="UP000823842"/>
    </source>
</evidence>